<dbReference type="Gene3D" id="3.30.700.10">
    <property type="entry name" value="Glycoprotein, Type 4 Pilin"/>
    <property type="match status" value="1"/>
</dbReference>
<dbReference type="PROSITE" id="PS00409">
    <property type="entry name" value="PROKAR_NTER_METHYL"/>
    <property type="match status" value="1"/>
</dbReference>
<feature type="transmembrane region" description="Helical" evidence="8">
    <location>
        <begin position="15"/>
        <end position="36"/>
    </location>
</feature>
<evidence type="ECO:0000256" key="1">
    <source>
        <dbReference type="ARBA" id="ARBA00004167"/>
    </source>
</evidence>
<dbReference type="PANTHER" id="PTHR30093:SF44">
    <property type="entry name" value="TYPE II SECRETION SYSTEM CORE PROTEIN G"/>
    <property type="match status" value="1"/>
</dbReference>
<evidence type="ECO:0000256" key="3">
    <source>
        <dbReference type="ARBA" id="ARBA00022481"/>
    </source>
</evidence>
<dbReference type="RefSeq" id="WP_098005792.1">
    <property type="nucleotide sequence ID" value="NZ_NVMX01000030.1"/>
</dbReference>
<keyword evidence="5 8" id="KW-1133">Transmembrane helix</keyword>
<protein>
    <recommendedName>
        <fullName evidence="11">Prepilin-type N-terminal cleavage/methylation domain-containing protein</fullName>
    </recommendedName>
</protein>
<name>A0A9X6SXZ7_BACCE</name>
<dbReference type="GO" id="GO:0009986">
    <property type="term" value="C:cell surface"/>
    <property type="evidence" value="ECO:0007669"/>
    <property type="project" value="UniProtKB-SubCell"/>
</dbReference>
<comment type="caution">
    <text evidence="9">The sequence shown here is derived from an EMBL/GenBank/DDBJ whole genome shotgun (WGS) entry which is preliminary data.</text>
</comment>
<dbReference type="InterPro" id="IPR045584">
    <property type="entry name" value="Pilin-like"/>
</dbReference>
<evidence type="ECO:0008006" key="11">
    <source>
        <dbReference type="Google" id="ProtNLM"/>
    </source>
</evidence>
<keyword evidence="4 8" id="KW-0812">Transmembrane</keyword>
<evidence type="ECO:0000313" key="9">
    <source>
        <dbReference type="EMBL" id="PDZ97078.1"/>
    </source>
</evidence>
<dbReference type="NCBIfam" id="TIGR02532">
    <property type="entry name" value="IV_pilin_GFxxxE"/>
    <property type="match status" value="1"/>
</dbReference>
<evidence type="ECO:0000256" key="7">
    <source>
        <dbReference type="ARBA" id="ARBA00023287"/>
    </source>
</evidence>
<dbReference type="AlphaFoldDB" id="A0A9X6SXZ7"/>
<dbReference type="GO" id="GO:0030420">
    <property type="term" value="P:establishment of competence for transformation"/>
    <property type="evidence" value="ECO:0007669"/>
    <property type="project" value="UniProtKB-KW"/>
</dbReference>
<proteinExistence type="predicted"/>
<dbReference type="InterPro" id="IPR012902">
    <property type="entry name" value="N_methyl_site"/>
</dbReference>
<sequence>MLNKFKQLFKNQKGFTLVEILVVIVIIGILFVLLLPRLDFANDKARQSGVKKDFREFQTAAEGYLKESAGQNLTQDGLNQYLDKGVQVPTSSTAIATGAAAVSVASSGKDPWGTQYKIEIQKPTATTAQIIYYSYGKTGSGIDYIGATYYKQGTVDSCVARFGSTQDLALSSLSIAAARTGLTGANANPTINGAANNCGGVIS</sequence>
<dbReference type="SUPFAM" id="SSF54523">
    <property type="entry name" value="Pili subunits"/>
    <property type="match status" value="1"/>
</dbReference>
<dbReference type="GO" id="GO:0016020">
    <property type="term" value="C:membrane"/>
    <property type="evidence" value="ECO:0007669"/>
    <property type="project" value="UniProtKB-SubCell"/>
</dbReference>
<accession>A0A9X6SXZ7</accession>
<comment type="subcellular location">
    <subcellularLocation>
        <location evidence="2">Cell surface</location>
    </subcellularLocation>
    <subcellularLocation>
        <location evidence="1">Membrane</location>
        <topology evidence="1">Single-pass membrane protein</topology>
    </subcellularLocation>
</comment>
<reference evidence="9 10" key="1">
    <citation type="submission" date="2017-09" db="EMBL/GenBank/DDBJ databases">
        <title>Large-scale bioinformatics analysis of Bacillus genomes uncovers conserved roles of natural products in bacterial physiology.</title>
        <authorList>
            <consortium name="Agbiome Team Llc"/>
            <person name="Bleich R.M."/>
            <person name="Grubbs K.J."/>
            <person name="Santa Maria K.C."/>
            <person name="Allen S.E."/>
            <person name="Farag S."/>
            <person name="Shank E.A."/>
            <person name="Bowers A."/>
        </authorList>
    </citation>
    <scope>NUCLEOTIDE SEQUENCE [LARGE SCALE GENOMIC DNA]</scope>
    <source>
        <strain evidence="9 10">AFS092789</strain>
    </source>
</reference>
<evidence type="ECO:0000313" key="10">
    <source>
        <dbReference type="Proteomes" id="UP000219922"/>
    </source>
</evidence>
<dbReference type="PANTHER" id="PTHR30093">
    <property type="entry name" value="GENERAL SECRETION PATHWAY PROTEIN G"/>
    <property type="match status" value="1"/>
</dbReference>
<evidence type="ECO:0000256" key="5">
    <source>
        <dbReference type="ARBA" id="ARBA00022989"/>
    </source>
</evidence>
<evidence type="ECO:0000256" key="2">
    <source>
        <dbReference type="ARBA" id="ARBA00004241"/>
    </source>
</evidence>
<dbReference type="EMBL" id="NVMX01000030">
    <property type="protein sequence ID" value="PDZ97078.1"/>
    <property type="molecule type" value="Genomic_DNA"/>
</dbReference>
<gene>
    <name evidence="9" type="ORF">CON36_19620</name>
</gene>
<evidence type="ECO:0000256" key="8">
    <source>
        <dbReference type="SAM" id="Phobius"/>
    </source>
</evidence>
<evidence type="ECO:0000256" key="4">
    <source>
        <dbReference type="ARBA" id="ARBA00022692"/>
    </source>
</evidence>
<dbReference type="Pfam" id="PF07963">
    <property type="entry name" value="N_methyl"/>
    <property type="match status" value="1"/>
</dbReference>
<organism evidence="9 10">
    <name type="scientific">Bacillus cereus</name>
    <dbReference type="NCBI Taxonomy" id="1396"/>
    <lineage>
        <taxon>Bacteria</taxon>
        <taxon>Bacillati</taxon>
        <taxon>Bacillota</taxon>
        <taxon>Bacilli</taxon>
        <taxon>Bacillales</taxon>
        <taxon>Bacillaceae</taxon>
        <taxon>Bacillus</taxon>
        <taxon>Bacillus cereus group</taxon>
    </lineage>
</organism>
<keyword evidence="3" id="KW-0488">Methylation</keyword>
<keyword evidence="6 8" id="KW-0472">Membrane</keyword>
<keyword evidence="7" id="KW-0178">Competence</keyword>
<dbReference type="Proteomes" id="UP000219922">
    <property type="component" value="Unassembled WGS sequence"/>
</dbReference>
<evidence type="ECO:0000256" key="6">
    <source>
        <dbReference type="ARBA" id="ARBA00023136"/>
    </source>
</evidence>